<dbReference type="KEGG" id="pmc:P9515_11151"/>
<reference evidence="1 2" key="1">
    <citation type="journal article" date="2007" name="PLoS Genet.">
        <title>Patterns and implications of gene gain and loss in the evolution of Prochlorococcus.</title>
        <authorList>
            <person name="Kettler G.C."/>
            <person name="Martiny A.C."/>
            <person name="Huang K."/>
            <person name="Zucker J."/>
            <person name="Coleman M.L."/>
            <person name="Rodrigue S."/>
            <person name="Chen F."/>
            <person name="Lapidus A."/>
            <person name="Ferriera S."/>
            <person name="Johnson J."/>
            <person name="Steglich C."/>
            <person name="Church G.M."/>
            <person name="Richardson P."/>
            <person name="Chisholm S.W."/>
        </authorList>
    </citation>
    <scope>NUCLEOTIDE SEQUENCE [LARGE SCALE GENOMIC DNA]</scope>
    <source>
        <strain evidence="1 2">MIT 9515</strain>
    </source>
</reference>
<accession>A2BX11</accession>
<evidence type="ECO:0000313" key="1">
    <source>
        <dbReference type="EMBL" id="ABM72322.1"/>
    </source>
</evidence>
<evidence type="ECO:0000313" key="2">
    <source>
        <dbReference type="Proteomes" id="UP000001589"/>
    </source>
</evidence>
<organism evidence="1 2">
    <name type="scientific">Prochlorococcus marinus (strain MIT 9515)</name>
    <dbReference type="NCBI Taxonomy" id="167542"/>
    <lineage>
        <taxon>Bacteria</taxon>
        <taxon>Bacillati</taxon>
        <taxon>Cyanobacteriota</taxon>
        <taxon>Cyanophyceae</taxon>
        <taxon>Synechococcales</taxon>
        <taxon>Prochlorococcaceae</taxon>
        <taxon>Prochlorococcus</taxon>
    </lineage>
</organism>
<sequence length="67" mass="8076">MILLIGLNFYRNLSISSNLRNEEKKNKLKKSADILYECFDLKNKSQRNLKESMILIEYCLKEYRTEK</sequence>
<protein>
    <submittedName>
        <fullName evidence="1">Possible lactate/malate dehydrogenase, alpha/beta</fullName>
    </submittedName>
</protein>
<gene>
    <name evidence="1" type="ordered locus">P9515_11151</name>
</gene>
<dbReference type="Proteomes" id="UP000001589">
    <property type="component" value="Chromosome"/>
</dbReference>
<dbReference type="HOGENOM" id="CLU_196786_0_0_3"/>
<name>A2BX11_PROM5</name>
<proteinExistence type="predicted"/>
<dbReference type="AlphaFoldDB" id="A2BX11"/>
<dbReference type="EMBL" id="CP000552">
    <property type="protein sequence ID" value="ABM72322.1"/>
    <property type="molecule type" value="Genomic_DNA"/>
</dbReference>